<dbReference type="AlphaFoldDB" id="A0A3S8ZQZ5"/>
<keyword evidence="3" id="KW-1185">Reference proteome</keyword>
<sequence>MSLLAEARQRAKQLLKEAAAQAGQIRQQAWASGYQDGVIAAAGTLTKHINDSDNLTRRLQGKLEDQARAMLSASLDHPDLLLVLLNEWLSGVDKNSSQSTLKLQLPQYCRAAHSRLSSSLQEQWEGKIQIEYHAKARFVMRYADQIAQFIPEEFITEATQALLHDMHELHSECRLLSQASLQSLQKVFISQFGTSPEQSHAEQCDTEQ</sequence>
<dbReference type="RefSeq" id="WP_125972087.1">
    <property type="nucleotide sequence ID" value="NZ_CP034433.1"/>
</dbReference>
<proteinExistence type="predicted"/>
<evidence type="ECO:0000313" key="2">
    <source>
        <dbReference type="EMBL" id="AZN35910.1"/>
    </source>
</evidence>
<dbReference type="OrthoDB" id="6428979at2"/>
<name>A0A3S8ZQZ5_9NEIS</name>
<protein>
    <recommendedName>
        <fullName evidence="4">Oxygen-regulated invasion protein OrgB</fullName>
    </recommendedName>
</protein>
<evidence type="ECO:0008006" key="4">
    <source>
        <dbReference type="Google" id="ProtNLM"/>
    </source>
</evidence>
<dbReference type="Proteomes" id="UP000282438">
    <property type="component" value="Chromosome"/>
</dbReference>
<evidence type="ECO:0000313" key="3">
    <source>
        <dbReference type="Proteomes" id="UP000282438"/>
    </source>
</evidence>
<accession>A0A3S8ZQZ5</accession>
<dbReference type="EMBL" id="CP034433">
    <property type="protein sequence ID" value="AZN35910.1"/>
    <property type="molecule type" value="Genomic_DNA"/>
</dbReference>
<feature type="coiled-coil region" evidence="1">
    <location>
        <begin position="1"/>
        <end position="28"/>
    </location>
</feature>
<organism evidence="2 3">
    <name type="scientific">Iodobacter ciconiae</name>
    <dbReference type="NCBI Taxonomy" id="2496266"/>
    <lineage>
        <taxon>Bacteria</taxon>
        <taxon>Pseudomonadati</taxon>
        <taxon>Pseudomonadota</taxon>
        <taxon>Betaproteobacteria</taxon>
        <taxon>Neisseriales</taxon>
        <taxon>Chitinibacteraceae</taxon>
        <taxon>Iodobacter</taxon>
    </lineage>
</organism>
<dbReference type="KEGG" id="iod:EJO50_05080"/>
<keyword evidence="1" id="KW-0175">Coiled coil</keyword>
<evidence type="ECO:0000256" key="1">
    <source>
        <dbReference type="SAM" id="Coils"/>
    </source>
</evidence>
<gene>
    <name evidence="2" type="ORF">EJO50_05080</name>
</gene>
<reference evidence="2 3" key="1">
    <citation type="submission" date="2018-12" db="EMBL/GenBank/DDBJ databases">
        <title>Complete genome sequence of Iodobacter sp. H11R3.</title>
        <authorList>
            <person name="Bae J.-W."/>
        </authorList>
    </citation>
    <scope>NUCLEOTIDE SEQUENCE [LARGE SCALE GENOMIC DNA]</scope>
    <source>
        <strain evidence="2 3">H11R3</strain>
    </source>
</reference>